<dbReference type="AlphaFoldDB" id="A0A2A3E9H4"/>
<dbReference type="EMBL" id="KZ288329">
    <property type="protein sequence ID" value="PBC27932.1"/>
    <property type="molecule type" value="Genomic_DNA"/>
</dbReference>
<dbReference type="SUPFAM" id="SSF54768">
    <property type="entry name" value="dsRNA-binding domain-like"/>
    <property type="match status" value="2"/>
</dbReference>
<dbReference type="GO" id="GO:0005634">
    <property type="term" value="C:nucleus"/>
    <property type="evidence" value="ECO:0007669"/>
    <property type="project" value="TreeGrafter"/>
</dbReference>
<dbReference type="GO" id="GO:0007281">
    <property type="term" value="P:germ cell development"/>
    <property type="evidence" value="ECO:0007669"/>
    <property type="project" value="UniProtKB-ARBA"/>
</dbReference>
<dbReference type="PANTHER" id="PTHR46205:SF3">
    <property type="entry name" value="LOQUACIOUS, ISOFORM B"/>
    <property type="match status" value="1"/>
</dbReference>
<reference evidence="4 5" key="1">
    <citation type="submission" date="2014-07" db="EMBL/GenBank/DDBJ databases">
        <title>Genomic and transcriptomic analysis on Apis cerana provide comprehensive insights into honey bee biology.</title>
        <authorList>
            <person name="Diao Q."/>
            <person name="Sun L."/>
            <person name="Zheng H."/>
            <person name="Zheng H."/>
            <person name="Xu S."/>
            <person name="Wang S."/>
            <person name="Zeng Z."/>
            <person name="Hu F."/>
            <person name="Su S."/>
            <person name="Wu J."/>
        </authorList>
    </citation>
    <scope>NUCLEOTIDE SEQUENCE [LARGE SCALE GENOMIC DNA]</scope>
    <source>
        <tissue evidence="4">Pupae without intestine</tissue>
    </source>
</reference>
<name>A0A2A3E9H4_APICC</name>
<feature type="domain" description="DRBM" evidence="3">
    <location>
        <begin position="109"/>
        <end position="177"/>
    </location>
</feature>
<dbReference type="PANTHER" id="PTHR46205">
    <property type="entry name" value="LOQUACIOUS, ISOFORM B"/>
    <property type="match status" value="1"/>
</dbReference>
<dbReference type="GO" id="GO:0005737">
    <property type="term" value="C:cytoplasm"/>
    <property type="evidence" value="ECO:0007669"/>
    <property type="project" value="TreeGrafter"/>
</dbReference>
<accession>A0A2A3E9H4</accession>
<keyword evidence="1 2" id="KW-0694">RNA-binding</keyword>
<sequence>MNKTPVSILQEMMIKNKITPNYELIHDGGGSHMNVFAYQVKCDDLIASGIGRSKKDAKHEAAKAMLEIIATHRGYLQLPASPAQSPVRTPLPPTIPEILRIPPDIPFVNAVGALQDLCVENNLQDPKYQQISDVGPPHAKIFTIECEVATLKEIGIAKTKKQAKQEAAKKMLDKLSDLVPDLNNISDKKKQNIDQEMENSNKIAKAQYTKLSKLPAAKKVNLGVKLSEYHIQFKSQYDDETRKEIIERILSVIPSNQNHVSEECIEHLIKKFEDILIDIGLDFTSLCIPSSENIIVAMRINTCPSIVELALGETKSETKLRALQKMIDTTEKITEFLFYTEIFENINYFFTLTLY</sequence>
<dbReference type="FunFam" id="3.30.160.20:FF:000007">
    <property type="entry name" value="Double-stranded RNA-binding protein Staufen homolog 1"/>
    <property type="match status" value="1"/>
</dbReference>
<dbReference type="GO" id="GO:0016442">
    <property type="term" value="C:RISC complex"/>
    <property type="evidence" value="ECO:0007669"/>
    <property type="project" value="TreeGrafter"/>
</dbReference>
<protein>
    <submittedName>
        <fullName evidence="4">RISC-loading complex subunit</fullName>
    </submittedName>
</protein>
<dbReference type="InterPro" id="IPR051247">
    <property type="entry name" value="RLC_Component"/>
</dbReference>
<dbReference type="GO" id="GO:0070578">
    <property type="term" value="C:RISC-loading complex"/>
    <property type="evidence" value="ECO:0007669"/>
    <property type="project" value="TreeGrafter"/>
</dbReference>
<evidence type="ECO:0000256" key="1">
    <source>
        <dbReference type="ARBA" id="ARBA00022884"/>
    </source>
</evidence>
<proteinExistence type="predicted"/>
<evidence type="ECO:0000313" key="4">
    <source>
        <dbReference type="EMBL" id="PBC27932.1"/>
    </source>
</evidence>
<dbReference type="Gene3D" id="3.30.160.20">
    <property type="match status" value="2"/>
</dbReference>
<dbReference type="GO" id="GO:0035197">
    <property type="term" value="F:siRNA binding"/>
    <property type="evidence" value="ECO:0007669"/>
    <property type="project" value="TreeGrafter"/>
</dbReference>
<dbReference type="InterPro" id="IPR014720">
    <property type="entry name" value="dsRBD_dom"/>
</dbReference>
<dbReference type="CDD" id="cd19862">
    <property type="entry name" value="DSRM_PRKRA-like_rpt1"/>
    <property type="match status" value="1"/>
</dbReference>
<organism evidence="4 5">
    <name type="scientific">Apis cerana cerana</name>
    <name type="common">Oriental honeybee</name>
    <dbReference type="NCBI Taxonomy" id="94128"/>
    <lineage>
        <taxon>Eukaryota</taxon>
        <taxon>Metazoa</taxon>
        <taxon>Ecdysozoa</taxon>
        <taxon>Arthropoda</taxon>
        <taxon>Hexapoda</taxon>
        <taxon>Insecta</taxon>
        <taxon>Pterygota</taxon>
        <taxon>Neoptera</taxon>
        <taxon>Endopterygota</taxon>
        <taxon>Hymenoptera</taxon>
        <taxon>Apocrita</taxon>
        <taxon>Aculeata</taxon>
        <taxon>Apoidea</taxon>
        <taxon>Anthophila</taxon>
        <taxon>Apidae</taxon>
        <taxon>Apis</taxon>
    </lineage>
</organism>
<evidence type="ECO:0000256" key="2">
    <source>
        <dbReference type="PROSITE-ProRule" id="PRU00266"/>
    </source>
</evidence>
<dbReference type="Pfam" id="PF00035">
    <property type="entry name" value="dsrm"/>
    <property type="match status" value="2"/>
</dbReference>
<dbReference type="GO" id="GO:0030422">
    <property type="term" value="P:siRNA processing"/>
    <property type="evidence" value="ECO:0007669"/>
    <property type="project" value="TreeGrafter"/>
</dbReference>
<dbReference type="SMART" id="SM00358">
    <property type="entry name" value="DSRM"/>
    <property type="match status" value="2"/>
</dbReference>
<dbReference type="Proteomes" id="UP000242457">
    <property type="component" value="Unassembled WGS sequence"/>
</dbReference>
<evidence type="ECO:0000313" key="5">
    <source>
        <dbReference type="Proteomes" id="UP000242457"/>
    </source>
</evidence>
<keyword evidence="5" id="KW-1185">Reference proteome</keyword>
<dbReference type="GO" id="GO:0003725">
    <property type="term" value="F:double-stranded RNA binding"/>
    <property type="evidence" value="ECO:0007669"/>
    <property type="project" value="TreeGrafter"/>
</dbReference>
<dbReference type="GO" id="GO:0070920">
    <property type="term" value="P:regulation of regulatory ncRNA processing"/>
    <property type="evidence" value="ECO:0007669"/>
    <property type="project" value="TreeGrafter"/>
</dbReference>
<dbReference type="PROSITE" id="PS50137">
    <property type="entry name" value="DS_RBD"/>
    <property type="match status" value="2"/>
</dbReference>
<evidence type="ECO:0000259" key="3">
    <source>
        <dbReference type="PROSITE" id="PS50137"/>
    </source>
</evidence>
<dbReference type="STRING" id="94128.A0A2A3E9H4"/>
<feature type="domain" description="DRBM" evidence="3">
    <location>
        <begin position="4"/>
        <end position="71"/>
    </location>
</feature>
<gene>
    <name evidence="4" type="ORF">APICC_06700</name>
</gene>
<dbReference type="OrthoDB" id="5961559at2759"/>